<accession>A0AA36CSP2</accession>
<dbReference type="InterPro" id="IPR003652">
    <property type="entry name" value="Ataxin_AXH_dom"/>
</dbReference>
<dbReference type="EMBL" id="CATQJA010002617">
    <property type="protein sequence ID" value="CAJ0573293.1"/>
    <property type="molecule type" value="Genomic_DNA"/>
</dbReference>
<evidence type="ECO:0000256" key="5">
    <source>
        <dbReference type="ARBA" id="ARBA00023163"/>
    </source>
</evidence>
<comment type="subcellular location">
    <subcellularLocation>
        <location evidence="1">Nucleus</location>
    </subcellularLocation>
</comment>
<gene>
    <name evidence="9" type="ORF">MSPICULIGERA_LOCUS11655</name>
</gene>
<feature type="domain" description="AXH" evidence="8">
    <location>
        <begin position="2"/>
        <end position="131"/>
    </location>
</feature>
<dbReference type="AlphaFoldDB" id="A0AA36CSP2"/>
<dbReference type="PROSITE" id="PS51148">
    <property type="entry name" value="AXH"/>
    <property type="match status" value="1"/>
</dbReference>
<keyword evidence="10" id="KW-1185">Reference proteome</keyword>
<dbReference type="GO" id="GO:0006355">
    <property type="term" value="P:regulation of DNA-templated transcription"/>
    <property type="evidence" value="ECO:0007669"/>
    <property type="project" value="InterPro"/>
</dbReference>
<dbReference type="Pfam" id="PF08517">
    <property type="entry name" value="AXH"/>
    <property type="match status" value="1"/>
</dbReference>
<dbReference type="SUPFAM" id="SSF102031">
    <property type="entry name" value="AXH domain"/>
    <property type="match status" value="1"/>
</dbReference>
<evidence type="ECO:0000313" key="9">
    <source>
        <dbReference type="EMBL" id="CAJ0573293.1"/>
    </source>
</evidence>
<feature type="non-terminal residue" evidence="9">
    <location>
        <position position="215"/>
    </location>
</feature>
<evidence type="ECO:0000256" key="1">
    <source>
        <dbReference type="ARBA" id="ARBA00004123"/>
    </source>
</evidence>
<keyword evidence="4" id="KW-0238">DNA-binding</keyword>
<dbReference type="PANTHER" id="PTHR13392:SF13">
    <property type="entry name" value="AXH DOMAIN-CONTAINING PROTEIN"/>
    <property type="match status" value="1"/>
</dbReference>
<evidence type="ECO:0000256" key="3">
    <source>
        <dbReference type="ARBA" id="ARBA00023015"/>
    </source>
</evidence>
<dbReference type="GO" id="GO:0003723">
    <property type="term" value="F:RNA binding"/>
    <property type="evidence" value="ECO:0007669"/>
    <property type="project" value="InterPro"/>
</dbReference>
<dbReference type="Proteomes" id="UP001177023">
    <property type="component" value="Unassembled WGS sequence"/>
</dbReference>
<protein>
    <recommendedName>
        <fullName evidence="8">AXH domain-containing protein</fullName>
    </recommendedName>
</protein>
<evidence type="ECO:0000259" key="8">
    <source>
        <dbReference type="PROSITE" id="PS51148"/>
    </source>
</evidence>
<dbReference type="PANTHER" id="PTHR13392">
    <property type="entry name" value="ATAXIN 1"/>
    <property type="match status" value="1"/>
</dbReference>
<dbReference type="SMART" id="SM00536">
    <property type="entry name" value="AXH"/>
    <property type="match status" value="1"/>
</dbReference>
<evidence type="ECO:0000256" key="4">
    <source>
        <dbReference type="ARBA" id="ARBA00023125"/>
    </source>
</evidence>
<dbReference type="InterPro" id="IPR043404">
    <property type="entry name" value="ATAXIN1-like"/>
</dbReference>
<sequence length="215" mass="23570">MGRLPQSSYYPTHFMKGTIIELADGRTKKVEDMSSDDFLRCAETSAYLTMETSRVDRVDTLGPLVRVRFLVGDDGAECIQDYQPEHPFFVVAHGWSSHDPAKTKNTYGLDTRRLAVGDICISLTRRPEDVNGGALDDAVTITAARRFADEDAEQRATKRRHSLSDESTSGDSGDRHDVVSGGSSSSGSSPLQKKDEDDEGAANKKHRSDEIDVSA</sequence>
<comment type="caution">
    <text evidence="9">The sequence shown here is derived from an EMBL/GenBank/DDBJ whole genome shotgun (WGS) entry which is preliminary data.</text>
</comment>
<evidence type="ECO:0000256" key="6">
    <source>
        <dbReference type="ARBA" id="ARBA00023242"/>
    </source>
</evidence>
<feature type="compositionally biased region" description="Low complexity" evidence="7">
    <location>
        <begin position="179"/>
        <end position="189"/>
    </location>
</feature>
<organism evidence="9 10">
    <name type="scientific">Mesorhabditis spiculigera</name>
    <dbReference type="NCBI Taxonomy" id="96644"/>
    <lineage>
        <taxon>Eukaryota</taxon>
        <taxon>Metazoa</taxon>
        <taxon>Ecdysozoa</taxon>
        <taxon>Nematoda</taxon>
        <taxon>Chromadorea</taxon>
        <taxon>Rhabditida</taxon>
        <taxon>Rhabditina</taxon>
        <taxon>Rhabditomorpha</taxon>
        <taxon>Rhabditoidea</taxon>
        <taxon>Rhabditidae</taxon>
        <taxon>Mesorhabditinae</taxon>
        <taxon>Mesorhabditis</taxon>
    </lineage>
</organism>
<dbReference type="GO" id="GO:0003677">
    <property type="term" value="F:DNA binding"/>
    <property type="evidence" value="ECO:0007669"/>
    <property type="project" value="UniProtKB-KW"/>
</dbReference>
<keyword evidence="5" id="KW-0804">Transcription</keyword>
<dbReference type="GO" id="GO:0005634">
    <property type="term" value="C:nucleus"/>
    <property type="evidence" value="ECO:0007669"/>
    <property type="project" value="UniProtKB-SubCell"/>
</dbReference>
<evidence type="ECO:0000256" key="2">
    <source>
        <dbReference type="ARBA" id="ARBA00022491"/>
    </source>
</evidence>
<evidence type="ECO:0000313" key="10">
    <source>
        <dbReference type="Proteomes" id="UP001177023"/>
    </source>
</evidence>
<feature type="region of interest" description="Disordered" evidence="7">
    <location>
        <begin position="150"/>
        <end position="215"/>
    </location>
</feature>
<keyword evidence="3" id="KW-0805">Transcription regulation</keyword>
<keyword evidence="6" id="KW-0539">Nucleus</keyword>
<dbReference type="InterPro" id="IPR036096">
    <property type="entry name" value="Ataxin_AXH_dom_sf"/>
</dbReference>
<name>A0AA36CSP2_9BILA</name>
<proteinExistence type="predicted"/>
<reference evidence="9" key="1">
    <citation type="submission" date="2023-06" db="EMBL/GenBank/DDBJ databases">
        <authorList>
            <person name="Delattre M."/>
        </authorList>
    </citation>
    <scope>NUCLEOTIDE SEQUENCE</scope>
    <source>
        <strain evidence="9">AF72</strain>
    </source>
</reference>
<evidence type="ECO:0000256" key="7">
    <source>
        <dbReference type="SAM" id="MobiDB-lite"/>
    </source>
</evidence>
<keyword evidence="2" id="KW-0678">Repressor</keyword>